<feature type="domain" description="AP2/ERF" evidence="8">
    <location>
        <begin position="1860"/>
        <end position="1916"/>
    </location>
</feature>
<dbReference type="Pfam" id="PF13891">
    <property type="entry name" value="zf-C3HC3H_KANSL2"/>
    <property type="match status" value="1"/>
</dbReference>
<dbReference type="CDD" id="cd10017">
    <property type="entry name" value="B3_DNA"/>
    <property type="match status" value="1"/>
</dbReference>
<feature type="compositionally biased region" description="Basic and acidic residues" evidence="6">
    <location>
        <begin position="2162"/>
        <end position="2174"/>
    </location>
</feature>
<keyword evidence="10" id="KW-1185">Reference proteome</keyword>
<dbReference type="InterPro" id="IPR025927">
    <property type="entry name" value="Znf_KANL2-like"/>
</dbReference>
<dbReference type="GO" id="GO:0003677">
    <property type="term" value="F:DNA binding"/>
    <property type="evidence" value="ECO:0007669"/>
    <property type="project" value="UniProtKB-KW"/>
</dbReference>
<dbReference type="SUPFAM" id="SSF54171">
    <property type="entry name" value="DNA-binding domain"/>
    <property type="match status" value="4"/>
</dbReference>
<evidence type="ECO:0000256" key="4">
    <source>
        <dbReference type="ARBA" id="ARBA00023163"/>
    </source>
</evidence>
<dbReference type="PRINTS" id="PR00367">
    <property type="entry name" value="ETHRSPELEMNT"/>
</dbReference>
<dbReference type="PANTHER" id="PTHR31677">
    <property type="entry name" value="AP2 DOMAIN CLASS TRANSCRIPTION FACTOR"/>
    <property type="match status" value="1"/>
</dbReference>
<accession>A0ABD3H755</accession>
<feature type="compositionally biased region" description="Basic and acidic residues" evidence="6">
    <location>
        <begin position="1993"/>
        <end position="2005"/>
    </location>
</feature>
<feature type="region of interest" description="Disordered" evidence="6">
    <location>
        <begin position="687"/>
        <end position="728"/>
    </location>
</feature>
<evidence type="ECO:0000256" key="1">
    <source>
        <dbReference type="ARBA" id="ARBA00004123"/>
    </source>
</evidence>
<evidence type="ECO:0000313" key="10">
    <source>
        <dbReference type="Proteomes" id="UP001633002"/>
    </source>
</evidence>
<dbReference type="InterPro" id="IPR036955">
    <property type="entry name" value="AP2/ERF_dom_sf"/>
</dbReference>
<evidence type="ECO:0000313" key="9">
    <source>
        <dbReference type="EMBL" id="KAL3686656.1"/>
    </source>
</evidence>
<feature type="domain" description="AP2/ERF" evidence="8">
    <location>
        <begin position="1663"/>
        <end position="1720"/>
    </location>
</feature>
<dbReference type="SMART" id="SM00380">
    <property type="entry name" value="AP2"/>
    <property type="match status" value="4"/>
</dbReference>
<dbReference type="PROSITE" id="PS51032">
    <property type="entry name" value="AP2_ERF"/>
    <property type="match status" value="4"/>
</dbReference>
<dbReference type="InterPro" id="IPR015300">
    <property type="entry name" value="DNA-bd_pseudobarrel_sf"/>
</dbReference>
<dbReference type="InterPro" id="IPR001471">
    <property type="entry name" value="AP2/ERF_dom"/>
</dbReference>
<evidence type="ECO:0008006" key="11">
    <source>
        <dbReference type="Google" id="ProtNLM"/>
    </source>
</evidence>
<feature type="region of interest" description="Disordered" evidence="6">
    <location>
        <begin position="2148"/>
        <end position="2174"/>
    </location>
</feature>
<dbReference type="Proteomes" id="UP001633002">
    <property type="component" value="Unassembled WGS sequence"/>
</dbReference>
<keyword evidence="2" id="KW-0805">Transcription regulation</keyword>
<feature type="region of interest" description="Disordered" evidence="6">
    <location>
        <begin position="1803"/>
        <end position="1846"/>
    </location>
</feature>
<evidence type="ECO:0000259" key="8">
    <source>
        <dbReference type="PROSITE" id="PS51032"/>
    </source>
</evidence>
<reference evidence="9 10" key="1">
    <citation type="submission" date="2024-09" db="EMBL/GenBank/DDBJ databases">
        <title>Chromosome-scale assembly of Riccia sorocarpa.</title>
        <authorList>
            <person name="Paukszto L."/>
        </authorList>
    </citation>
    <scope>NUCLEOTIDE SEQUENCE [LARGE SCALE GENOMIC DNA]</scope>
    <source>
        <strain evidence="9">LP-2024</strain>
        <tissue evidence="9">Aerial parts of the thallus</tissue>
    </source>
</reference>
<comment type="caution">
    <text evidence="9">The sequence shown here is derived from an EMBL/GenBank/DDBJ whole genome shotgun (WGS) entry which is preliminary data.</text>
</comment>
<feature type="region of interest" description="Disordered" evidence="6">
    <location>
        <begin position="1972"/>
        <end position="2005"/>
    </location>
</feature>
<feature type="region of interest" description="Disordered" evidence="6">
    <location>
        <begin position="1360"/>
        <end position="1385"/>
    </location>
</feature>
<feature type="region of interest" description="Disordered" evidence="6">
    <location>
        <begin position="2112"/>
        <end position="2135"/>
    </location>
</feature>
<protein>
    <recommendedName>
        <fullName evidence="11">AP2/ERF domain-containing protein</fullName>
    </recommendedName>
</protein>
<feature type="region of interest" description="Disordered" evidence="6">
    <location>
        <begin position="1399"/>
        <end position="1519"/>
    </location>
</feature>
<feature type="compositionally biased region" description="Basic and acidic residues" evidence="6">
    <location>
        <begin position="1410"/>
        <end position="1425"/>
    </location>
</feature>
<gene>
    <name evidence="9" type="ORF">R1sor_009230</name>
</gene>
<proteinExistence type="predicted"/>
<dbReference type="CDD" id="cd00018">
    <property type="entry name" value="AP2"/>
    <property type="match status" value="2"/>
</dbReference>
<dbReference type="EMBL" id="JBJQOH010000005">
    <property type="protein sequence ID" value="KAL3686656.1"/>
    <property type="molecule type" value="Genomic_DNA"/>
</dbReference>
<feature type="region of interest" description="Disordered" evidence="6">
    <location>
        <begin position="951"/>
        <end position="985"/>
    </location>
</feature>
<evidence type="ECO:0000256" key="6">
    <source>
        <dbReference type="SAM" id="MobiDB-lite"/>
    </source>
</evidence>
<evidence type="ECO:0000256" key="3">
    <source>
        <dbReference type="ARBA" id="ARBA00023125"/>
    </source>
</evidence>
<feature type="domain" description="TF-B3" evidence="7">
    <location>
        <begin position="210"/>
        <end position="313"/>
    </location>
</feature>
<dbReference type="PANTHER" id="PTHR31677:SF243">
    <property type="entry name" value="AP2_ERF DOMAIN-CONTAINING PROTEIN"/>
    <property type="match status" value="1"/>
</dbReference>
<dbReference type="Pfam" id="PF00847">
    <property type="entry name" value="AP2"/>
    <property type="match status" value="1"/>
</dbReference>
<feature type="region of interest" description="Disordered" evidence="6">
    <location>
        <begin position="1171"/>
        <end position="1209"/>
    </location>
</feature>
<dbReference type="InterPro" id="IPR003340">
    <property type="entry name" value="B3_DNA-bd"/>
</dbReference>
<dbReference type="Gene3D" id="3.30.730.10">
    <property type="entry name" value="AP2/ERF domain"/>
    <property type="match status" value="4"/>
</dbReference>
<evidence type="ECO:0000256" key="5">
    <source>
        <dbReference type="ARBA" id="ARBA00023242"/>
    </source>
</evidence>
<sequence>MEGGNYGPGDSVEVNGGLDLFRYAWVAAKIIKVEEMEGFWRYFVSYDNCKDAPEHWLACEDPGFFIPEGYDYPHGGTIRPRPPKQLELASEDGDSSLSPFKEVGVSDAVDVAIRSVWYPGRIVKIMDNRQLLIILDDGSEVTSYLSGLRRHVDWTGDEWSLPGQEITFTLIVGEDSEIAFRPYVGEGLLSPTRHMVSRLIKDMTTQVPSFARTLAKRSLGPTGKLSFPVVFMEQFIKGKEGTAILEDVRGDRWKVEWAAWEQSGRRLALTRGWPEFAEFHGATEGDVLLDPFLLPVPFMQKNTGAERQTANPNSVVGNRITYGDGKVNRNLDDLHPSEKQNVTSELRKYGAGIGDYSSQSAEAAGTTILSSASERTVVYDDKENSGEEDNDWSSLYSSRIFASRGHVSFPETVPASSVWRAGPSYGLYSNFGGSIPRPESVLGGGQQMNGSLIRGPTSEPLVPSRRPASVGSKFQHEVARKGTLRSVYCQSAKNTCSQYCVQGYRFCLLHILEDPLAPYKQCDYVEVSSKDRCCFPVNLQIDDNRFCQMHTSNHGFTLAQTIRKQRDLDIPPIGEFTLLVLAASVANDVKVNEPPMIMRTQHGGNHTLVRANFSDENPGVLDRKVSSSVVLALNKGSIANGGGTLISSGEKGSTVAVHLLSRKSSADRNAREDDTLMNFNQTRIEESLGTLNFPKRHKSNTSLSGSSPDKNGSTHQRIEANQEQSPRLRGKLLSGASTSDLLTVVPGARSQKEVADGILSIAKKLYTGSEKDCINSLLFVKSGAVKRKSALKSITCSVDIGQMDFSRVGLNCFPFRFPSTGEDLKEAASISPFWLIRNVDVGEMDTTSMGLKCFLGEAKISTRVTMPKRKQKEETSGLEASSDRLPGKRRFFSQYVGVRKRPWGAYGAEIRTPEGKRLWLGTFTTEEAAARAYDHAARLYRGEGALTNFNRLGHPVEPVDENSGLREATKKRRSSNSKRKDEEMVSCAVGEAKRVKVQKVEVQSAGSGTPVQGYEAGGFVGFQVDQGNQDSDVGTSDDCLTGKQEKEGTSALQTQTGEVDFSADRSCGAFAVESTVCNRRRSAGHRIISVLLADEEQCTGDAEIRGQFQMTGNHLNASKSIRSTKNDLTVESTTQITQATGGASGGHTSSPIDRQRQFKNVSRTVVPYLDSASGNLGEKQKRREEMPIKDNDENFSGRDESHQIGSSTKFELTDEERVQVCTNNLASLVGNFAIREFVSTEKYRRESSFRGLRRASSSPVIEPSEKERTFTGVSKSASGKYEASVYDRNRRKKVYVGMFDSEVEAARARDKKAVDMGAASTLNFPDMKELQAELQGGCEEITKKGKAKDLAQWFTRQRLTPVKGPKDGSQCKTSKGAGCNASEMDTSKYKTRKPMVVQAEKMQPSGVKGRSSEKHRGGLYKEKRLITSLAPVPQSDKELKASSKVAGSRILPPDSSLLSTKPVSRKVSIGTAESEQEQTATKRSNSSGGRSKKPASPAGETGKALQESGEAHQPVKRAPRGDFLSRIGADCYIESEYARVYKTTSKRRAMLDKSGTNQATIAAASAAVVASNKDSPEHSRGSSQRGMAHHAKGNLSVTDGFTAERNKEEEQADGDSRRYESEGNHKSEGASSFRMKPRRQEPENSSSNNYGRSGKKKMLERTSYLGVQSTPSGRFKAKIYLPKVKKHLYVGMYDSAEVAARAYDEVAFTKRGEVVRLNFPEELPLLRARFQDITKEEAPKLNKETMTLKKSLIQRTTMGAFHAMLYDPGVEKYRFLGEFGSVKDAARVCAVAFSTQCDDTPECDSVDERLNSSPGKRPRTAFGGGSPRSAVRSLRSSEASPPGGGSLLKEIPVKSLKLAEYKGVYCSGSRFSAIFYNPRDKKRRFIGTYITAREAAYAYDQVAHLELGDSALLNFSMDEFPNQGDHGDVETRQESDPINGDLIRVTSSGLKGEERLPEGNTVGIDFLKGGGSRKSLRRGKDTRYNRDGGSTESEERRLKDSREDAEAFRVTSCTDDNELDKREGADTGSLPCAKTHWCLETELLGKKIIAAYHNPVQKRKVSLGMFDSLEEAAAAFEEKVKEELESGGEARIDQLKDKLGFNLGERFPFLASDPITSDDHGGTSSHPLNATGSDDDVSEVALAMRSWANSKNDQVHGKKSQKLSEEVHDDLVSS</sequence>
<evidence type="ECO:0000256" key="2">
    <source>
        <dbReference type="ARBA" id="ARBA00023015"/>
    </source>
</evidence>
<dbReference type="Gene3D" id="2.40.330.10">
    <property type="entry name" value="DNA-binding pseudobarrel domain"/>
    <property type="match status" value="1"/>
</dbReference>
<comment type="subcellular location">
    <subcellularLocation>
        <location evidence="1">Nucleus</location>
    </subcellularLocation>
</comment>
<name>A0ABD3H755_9MARC</name>
<feature type="compositionally biased region" description="Basic and acidic residues" evidence="6">
    <location>
        <begin position="1602"/>
        <end position="1628"/>
    </location>
</feature>
<dbReference type="InterPro" id="IPR016177">
    <property type="entry name" value="DNA-bd_dom_sf"/>
</dbReference>
<dbReference type="SUPFAM" id="SSF101936">
    <property type="entry name" value="DNA-binding pseudobarrel domain"/>
    <property type="match status" value="1"/>
</dbReference>
<keyword evidence="4" id="KW-0804">Transcription</keyword>
<keyword evidence="5" id="KW-0539">Nucleus</keyword>
<dbReference type="InterPro" id="IPR008395">
    <property type="entry name" value="Agenet-like_dom"/>
</dbReference>
<feature type="compositionally biased region" description="Polar residues" evidence="6">
    <location>
        <begin position="2122"/>
        <end position="2132"/>
    </location>
</feature>
<feature type="compositionally biased region" description="Basic and acidic residues" evidence="6">
    <location>
        <begin position="1178"/>
        <end position="1202"/>
    </location>
</feature>
<feature type="domain" description="AP2/ERF" evidence="8">
    <location>
        <begin position="894"/>
        <end position="950"/>
    </location>
</feature>
<feature type="region of interest" description="Disordered" evidence="6">
    <location>
        <begin position="1567"/>
        <end position="1657"/>
    </location>
</feature>
<dbReference type="GO" id="GO:0005634">
    <property type="term" value="C:nucleus"/>
    <property type="evidence" value="ECO:0007669"/>
    <property type="project" value="UniProtKB-SubCell"/>
</dbReference>
<keyword evidence="3" id="KW-0238">DNA-binding</keyword>
<feature type="region of interest" description="Disordered" evidence="6">
    <location>
        <begin position="1026"/>
        <end position="1053"/>
    </location>
</feature>
<feature type="domain" description="AP2/ERF" evidence="8">
    <location>
        <begin position="1269"/>
        <end position="1325"/>
    </location>
</feature>
<evidence type="ECO:0000259" key="7">
    <source>
        <dbReference type="PROSITE" id="PS50863"/>
    </source>
</evidence>
<dbReference type="Pfam" id="PF02362">
    <property type="entry name" value="B3"/>
    <property type="match status" value="1"/>
</dbReference>
<organism evidence="9 10">
    <name type="scientific">Riccia sorocarpa</name>
    <dbReference type="NCBI Taxonomy" id="122646"/>
    <lineage>
        <taxon>Eukaryota</taxon>
        <taxon>Viridiplantae</taxon>
        <taxon>Streptophyta</taxon>
        <taxon>Embryophyta</taxon>
        <taxon>Marchantiophyta</taxon>
        <taxon>Marchantiopsida</taxon>
        <taxon>Marchantiidae</taxon>
        <taxon>Marchantiales</taxon>
        <taxon>Ricciaceae</taxon>
        <taxon>Riccia</taxon>
    </lineage>
</organism>
<dbReference type="Pfam" id="PF05641">
    <property type="entry name" value="Agenet"/>
    <property type="match status" value="1"/>
</dbReference>
<feature type="compositionally biased region" description="Polar residues" evidence="6">
    <location>
        <begin position="1471"/>
        <end position="1481"/>
    </location>
</feature>
<dbReference type="SMART" id="SM01019">
    <property type="entry name" value="B3"/>
    <property type="match status" value="1"/>
</dbReference>
<feature type="compositionally biased region" description="Polar residues" evidence="6">
    <location>
        <begin position="700"/>
        <end position="725"/>
    </location>
</feature>
<dbReference type="PROSITE" id="PS50863">
    <property type="entry name" value="B3"/>
    <property type="match status" value="1"/>
</dbReference>